<dbReference type="EMBL" id="GBRH01190125">
    <property type="protein sequence ID" value="JAE07771.1"/>
    <property type="molecule type" value="Transcribed_RNA"/>
</dbReference>
<evidence type="ECO:0000313" key="1">
    <source>
        <dbReference type="EMBL" id="JAE07771.1"/>
    </source>
</evidence>
<name>A0A0A9FCA7_ARUDO</name>
<reference evidence="1" key="2">
    <citation type="journal article" date="2015" name="Data Brief">
        <title>Shoot transcriptome of the giant reed, Arundo donax.</title>
        <authorList>
            <person name="Barrero R.A."/>
            <person name="Guerrero F.D."/>
            <person name="Moolhuijzen P."/>
            <person name="Goolsby J.A."/>
            <person name="Tidwell J."/>
            <person name="Bellgard S.E."/>
            <person name="Bellgard M.I."/>
        </authorList>
    </citation>
    <scope>NUCLEOTIDE SEQUENCE</scope>
    <source>
        <tissue evidence="1">Shoot tissue taken approximately 20 cm above the soil surface</tissue>
    </source>
</reference>
<sequence>MIQSTASHMKAPEFVKPNHLSSYLYLTDPILREYDPIHSKQLATHTSKPTKK</sequence>
<proteinExistence type="predicted"/>
<accession>A0A0A9FCA7</accession>
<protein>
    <submittedName>
        <fullName evidence="1">Uncharacterized protein</fullName>
    </submittedName>
</protein>
<reference evidence="1" key="1">
    <citation type="submission" date="2014-09" db="EMBL/GenBank/DDBJ databases">
        <authorList>
            <person name="Magalhaes I.L.F."/>
            <person name="Oliveira U."/>
            <person name="Santos F.R."/>
            <person name="Vidigal T.H.D.A."/>
            <person name="Brescovit A.D."/>
            <person name="Santos A.J."/>
        </authorList>
    </citation>
    <scope>NUCLEOTIDE SEQUENCE</scope>
    <source>
        <tissue evidence="1">Shoot tissue taken approximately 20 cm above the soil surface</tissue>
    </source>
</reference>
<dbReference type="AlphaFoldDB" id="A0A0A9FCA7"/>
<organism evidence="1">
    <name type="scientific">Arundo donax</name>
    <name type="common">Giant reed</name>
    <name type="synonym">Donax arundinaceus</name>
    <dbReference type="NCBI Taxonomy" id="35708"/>
    <lineage>
        <taxon>Eukaryota</taxon>
        <taxon>Viridiplantae</taxon>
        <taxon>Streptophyta</taxon>
        <taxon>Embryophyta</taxon>
        <taxon>Tracheophyta</taxon>
        <taxon>Spermatophyta</taxon>
        <taxon>Magnoliopsida</taxon>
        <taxon>Liliopsida</taxon>
        <taxon>Poales</taxon>
        <taxon>Poaceae</taxon>
        <taxon>PACMAD clade</taxon>
        <taxon>Arundinoideae</taxon>
        <taxon>Arundineae</taxon>
        <taxon>Arundo</taxon>
    </lineage>
</organism>